<reference evidence="2 3" key="1">
    <citation type="journal article" date="2022" name="Res Sq">
        <title>Evolution of multicellular longitudinally dividing oral cavity symbionts (Neisseriaceae).</title>
        <authorList>
            <person name="Nyongesa S."/>
            <person name="Weber P."/>
            <person name="Bernet E."/>
            <person name="Pullido F."/>
            <person name="Nieckarz M."/>
            <person name="Delaby M."/>
            <person name="Nieves C."/>
            <person name="Viehboeck T."/>
            <person name="Krause N."/>
            <person name="Rivera-Millot A."/>
            <person name="Nakamura A."/>
            <person name="Vischer N."/>
            <person name="VanNieuwenhze M."/>
            <person name="Brun Y."/>
            <person name="Cava F."/>
            <person name="Bulgheresi S."/>
            <person name="Veyrier F."/>
        </authorList>
    </citation>
    <scope>NUCLEOTIDE SEQUENCE [LARGE SCALE GENOMIC DNA]</scope>
    <source>
        <strain evidence="2 3">CCUG 63373m</strain>
    </source>
</reference>
<name>A0ABY4DVW2_9NEIS</name>
<organism evidence="2 3">
    <name type="scientific">Uruburuella testudinis</name>
    <dbReference type="NCBI Taxonomy" id="1282863"/>
    <lineage>
        <taxon>Bacteria</taxon>
        <taxon>Pseudomonadati</taxon>
        <taxon>Pseudomonadota</taxon>
        <taxon>Betaproteobacteria</taxon>
        <taxon>Neisseriales</taxon>
        <taxon>Neisseriaceae</taxon>
        <taxon>Uruburuella</taxon>
    </lineage>
</organism>
<dbReference type="RefSeq" id="WP_244786870.1">
    <property type="nucleotide sequence ID" value="NZ_CP091508.1"/>
</dbReference>
<protein>
    <submittedName>
        <fullName evidence="2">Uncharacterized protein</fullName>
    </submittedName>
</protein>
<evidence type="ECO:0000313" key="3">
    <source>
        <dbReference type="Proteomes" id="UP000829817"/>
    </source>
</evidence>
<sequence length="60" mass="6588">MKTTLFGLLMAATANTWPSDIKITRASVGQVRQHPSQKHCKSGVAAVKRAARKKKGRLKK</sequence>
<accession>A0ABY4DVW2</accession>
<feature type="compositionally biased region" description="Basic residues" evidence="1">
    <location>
        <begin position="49"/>
        <end position="60"/>
    </location>
</feature>
<dbReference type="EMBL" id="CP091508">
    <property type="protein sequence ID" value="UOO82800.1"/>
    <property type="molecule type" value="Genomic_DNA"/>
</dbReference>
<gene>
    <name evidence="2" type="ORF">LVJ83_04865</name>
</gene>
<evidence type="ECO:0000256" key="1">
    <source>
        <dbReference type="SAM" id="MobiDB-lite"/>
    </source>
</evidence>
<feature type="region of interest" description="Disordered" evidence="1">
    <location>
        <begin position="29"/>
        <end position="60"/>
    </location>
</feature>
<evidence type="ECO:0000313" key="2">
    <source>
        <dbReference type="EMBL" id="UOO82800.1"/>
    </source>
</evidence>
<keyword evidence="3" id="KW-1185">Reference proteome</keyword>
<proteinExistence type="predicted"/>
<dbReference type="Proteomes" id="UP000829817">
    <property type="component" value="Chromosome"/>
</dbReference>